<dbReference type="Proteomes" id="UP000051870">
    <property type="component" value="Unassembled WGS sequence"/>
</dbReference>
<dbReference type="InterPro" id="IPR005143">
    <property type="entry name" value="TF_LuxR_autoind-bd_dom"/>
</dbReference>
<dbReference type="GO" id="GO:0003677">
    <property type="term" value="F:DNA binding"/>
    <property type="evidence" value="ECO:0007669"/>
    <property type="project" value="UniProtKB-KW"/>
</dbReference>
<organism evidence="6 7">
    <name type="scientific">Shimia thalassica</name>
    <dbReference type="NCBI Taxonomy" id="1715693"/>
    <lineage>
        <taxon>Bacteria</taxon>
        <taxon>Pseudomonadati</taxon>
        <taxon>Pseudomonadota</taxon>
        <taxon>Alphaproteobacteria</taxon>
        <taxon>Rhodobacterales</taxon>
        <taxon>Roseobacteraceae</taxon>
    </lineage>
</organism>
<dbReference type="Pfam" id="PF03472">
    <property type="entry name" value="Autoind_bind"/>
    <property type="match status" value="1"/>
</dbReference>
<dbReference type="SUPFAM" id="SSF46894">
    <property type="entry name" value="C-terminal effector domain of the bipartite response regulators"/>
    <property type="match status" value="1"/>
</dbReference>
<evidence type="ECO:0000256" key="2">
    <source>
        <dbReference type="ARBA" id="ARBA00023125"/>
    </source>
</evidence>
<dbReference type="AlphaFoldDB" id="A0A0P1I276"/>
<accession>A0A0P1I276</accession>
<name>A0A0P1I276_9RHOB</name>
<dbReference type="InterPro" id="IPR036388">
    <property type="entry name" value="WH-like_DNA-bd_sf"/>
</dbReference>
<evidence type="ECO:0000256" key="4">
    <source>
        <dbReference type="SAM" id="MobiDB-lite"/>
    </source>
</evidence>
<evidence type="ECO:0000259" key="5">
    <source>
        <dbReference type="PROSITE" id="PS50043"/>
    </source>
</evidence>
<dbReference type="Gene3D" id="1.10.10.10">
    <property type="entry name" value="Winged helix-like DNA-binding domain superfamily/Winged helix DNA-binding domain"/>
    <property type="match status" value="1"/>
</dbReference>
<sequence length="300" mass="33931">MSGATPRRELVKAEQYTPDLLQEFLVELETTRHSSEVWRLIVKLGQALNLPYVDLISASSYSNWKKTLFVRTSYDSSWLNSVNQDPDLAKWSYFRSHAMHCLTPIAVGVEFAEEYKHIPQSRYEVLHEAGRRGIRAGFSIPLRVHAPPQAALITFSGNHSKREMERIIQTHGWVLHAVALTGHQRYLTHFASEFSERNKITTKQRELLEMIGNGQQDKVIADQLGVTVSAVRQRMNNILKKTGLSNRAELAALAMSMGILPDPLSRNAGDQQSVLVEMGLPRLGDHPTLSPMVKTRRRDP</sequence>
<evidence type="ECO:0000313" key="6">
    <source>
        <dbReference type="EMBL" id="CUJ85999.1"/>
    </source>
</evidence>
<dbReference type="InterPro" id="IPR000792">
    <property type="entry name" value="Tscrpt_reg_LuxR_C"/>
</dbReference>
<gene>
    <name evidence="6" type="ORF">PH7735_00564</name>
</gene>
<evidence type="ECO:0000256" key="3">
    <source>
        <dbReference type="ARBA" id="ARBA00023163"/>
    </source>
</evidence>
<dbReference type="Pfam" id="PF00196">
    <property type="entry name" value="GerE"/>
    <property type="match status" value="1"/>
</dbReference>
<feature type="domain" description="HTH luxR-type" evidence="5">
    <location>
        <begin position="193"/>
        <end position="258"/>
    </location>
</feature>
<dbReference type="EMBL" id="CYTW01000001">
    <property type="protein sequence ID" value="CUJ85999.1"/>
    <property type="molecule type" value="Genomic_DNA"/>
</dbReference>
<dbReference type="InterPro" id="IPR016032">
    <property type="entry name" value="Sig_transdc_resp-reg_C-effctor"/>
</dbReference>
<dbReference type="Gene3D" id="3.30.450.80">
    <property type="entry name" value="Transcription factor LuxR-like, autoinducer-binding domain"/>
    <property type="match status" value="1"/>
</dbReference>
<reference evidence="7" key="1">
    <citation type="submission" date="2015-09" db="EMBL/GenBank/DDBJ databases">
        <authorList>
            <person name="Rodrigo-Torres Lidia"/>
            <person name="Arahal R.David."/>
        </authorList>
    </citation>
    <scope>NUCLEOTIDE SEQUENCE [LARGE SCALE GENOMIC DNA]</scope>
    <source>
        <strain evidence="7">CECT 7735</strain>
    </source>
</reference>
<dbReference type="SUPFAM" id="SSF75516">
    <property type="entry name" value="Pheromone-binding domain of LuxR-like quorum-sensing transcription factors"/>
    <property type="match status" value="1"/>
</dbReference>
<dbReference type="SMART" id="SM00421">
    <property type="entry name" value="HTH_LUXR"/>
    <property type="match status" value="1"/>
</dbReference>
<dbReference type="InterPro" id="IPR036693">
    <property type="entry name" value="TF_LuxR_autoind-bd_dom_sf"/>
</dbReference>
<keyword evidence="7" id="KW-1185">Reference proteome</keyword>
<dbReference type="CDD" id="cd06170">
    <property type="entry name" value="LuxR_C_like"/>
    <property type="match status" value="1"/>
</dbReference>
<proteinExistence type="predicted"/>
<dbReference type="GO" id="GO:0006355">
    <property type="term" value="P:regulation of DNA-templated transcription"/>
    <property type="evidence" value="ECO:0007669"/>
    <property type="project" value="InterPro"/>
</dbReference>
<dbReference type="GeneID" id="83879642"/>
<dbReference type="RefSeq" id="WP_058309793.1">
    <property type="nucleotide sequence ID" value="NZ_CYTW01000001.1"/>
</dbReference>
<feature type="region of interest" description="Disordered" evidence="4">
    <location>
        <begin position="281"/>
        <end position="300"/>
    </location>
</feature>
<dbReference type="STRING" id="1715693.PH7735_00564"/>
<dbReference type="PROSITE" id="PS50043">
    <property type="entry name" value="HTH_LUXR_2"/>
    <property type="match status" value="1"/>
</dbReference>
<evidence type="ECO:0000256" key="1">
    <source>
        <dbReference type="ARBA" id="ARBA00023015"/>
    </source>
</evidence>
<evidence type="ECO:0000313" key="7">
    <source>
        <dbReference type="Proteomes" id="UP000051870"/>
    </source>
</evidence>
<keyword evidence="2" id="KW-0238">DNA-binding</keyword>
<keyword evidence="3" id="KW-0804">Transcription</keyword>
<protein>
    <submittedName>
        <fullName evidence="6">Transcriptional regulator NarL</fullName>
    </submittedName>
</protein>
<keyword evidence="1" id="KW-0805">Transcription regulation</keyword>